<keyword evidence="4 5" id="KW-0408">Iron</keyword>
<keyword evidence="9" id="KW-1185">Reference proteome</keyword>
<dbReference type="PROSITE" id="PS51471">
    <property type="entry name" value="FE2OG_OXY"/>
    <property type="match status" value="1"/>
</dbReference>
<evidence type="ECO:0000256" key="2">
    <source>
        <dbReference type="ARBA" id="ARBA00022723"/>
    </source>
</evidence>
<keyword evidence="2 5" id="KW-0479">Metal-binding</keyword>
<evidence type="ECO:0000256" key="1">
    <source>
        <dbReference type="ARBA" id="ARBA00008056"/>
    </source>
</evidence>
<evidence type="ECO:0000256" key="3">
    <source>
        <dbReference type="ARBA" id="ARBA00023002"/>
    </source>
</evidence>
<name>A0AAP0NMG6_9MAGN</name>
<proteinExistence type="inferred from homology"/>
<evidence type="ECO:0000256" key="6">
    <source>
        <dbReference type="SAM" id="SignalP"/>
    </source>
</evidence>
<comment type="caution">
    <text evidence="8">The sequence shown here is derived from an EMBL/GenBank/DDBJ whole genome shotgun (WGS) entry which is preliminary data.</text>
</comment>
<dbReference type="InterPro" id="IPR044861">
    <property type="entry name" value="IPNS-like_FE2OG_OXY"/>
</dbReference>
<dbReference type="PANTHER" id="PTHR10209:SF884">
    <property type="entry name" value="1-AMINOCYCLOPROPANE-1-CARBOXYLATE OXIDASE HOMOLOG 1-LIKE"/>
    <property type="match status" value="1"/>
</dbReference>
<organism evidence="8 9">
    <name type="scientific">Stephania japonica</name>
    <dbReference type="NCBI Taxonomy" id="461633"/>
    <lineage>
        <taxon>Eukaryota</taxon>
        <taxon>Viridiplantae</taxon>
        <taxon>Streptophyta</taxon>
        <taxon>Embryophyta</taxon>
        <taxon>Tracheophyta</taxon>
        <taxon>Spermatophyta</taxon>
        <taxon>Magnoliopsida</taxon>
        <taxon>Ranunculales</taxon>
        <taxon>Menispermaceae</taxon>
        <taxon>Menispermoideae</taxon>
        <taxon>Cissampelideae</taxon>
        <taxon>Stephania</taxon>
    </lineage>
</organism>
<sequence>MYVSACLLFHIDLCFLQSLEGKMVNSNAHQVFEEIPSHYDRRQELEAFDKTKAGVRGLVEDGVTRLPKMFISPPDWINEKVASNDNDHFKIPVIDLGGINMGSMDPVRHKEIVSQARRAAETWGFFQIVNHGIPVEILDEMLQGVRKFNELPKEERSKYYTRDTSKVLRYNSNFDLYGAPAANWRDTISCLMAPVSPNPDDLPVEIRDTLMEYSKHVMKLGVALFELLSEALGLSPSHLNDIGCSEGLSFLGHYYPECPEPELTMGTTKHSDNDFLTILLQDQIGGLQVLCEGEWVDIPPVRGGLVVNIGDLLQLISNDKFKSSEHRVLANHAGPRMSVASFFNTGMSQTTRTYGPIKELLSEENPPLYRETTVAEYVRFFYEKGLDGIPTLTHFKL</sequence>
<evidence type="ECO:0000313" key="8">
    <source>
        <dbReference type="EMBL" id="KAK9109766.1"/>
    </source>
</evidence>
<dbReference type="AlphaFoldDB" id="A0AAP0NMG6"/>
<dbReference type="InterPro" id="IPR026992">
    <property type="entry name" value="DIOX_N"/>
</dbReference>
<dbReference type="PANTHER" id="PTHR10209">
    <property type="entry name" value="OXIDOREDUCTASE, 2OG-FE II OXYGENASE FAMILY PROTEIN"/>
    <property type="match status" value="1"/>
</dbReference>
<protein>
    <recommendedName>
        <fullName evidence="7">Fe2OG dioxygenase domain-containing protein</fullName>
    </recommendedName>
</protein>
<dbReference type="Pfam" id="PF03171">
    <property type="entry name" value="2OG-FeII_Oxy"/>
    <property type="match status" value="1"/>
</dbReference>
<gene>
    <name evidence="8" type="ORF">Sjap_017826</name>
</gene>
<dbReference type="EMBL" id="JBBNAE010000007">
    <property type="protein sequence ID" value="KAK9109766.1"/>
    <property type="molecule type" value="Genomic_DNA"/>
</dbReference>
<evidence type="ECO:0000256" key="4">
    <source>
        <dbReference type="ARBA" id="ARBA00023004"/>
    </source>
</evidence>
<dbReference type="Proteomes" id="UP001417504">
    <property type="component" value="Unassembled WGS sequence"/>
</dbReference>
<keyword evidence="3 5" id="KW-0560">Oxidoreductase</keyword>
<dbReference type="GO" id="GO:0051213">
    <property type="term" value="F:dioxygenase activity"/>
    <property type="evidence" value="ECO:0007669"/>
    <property type="project" value="UniProtKB-ARBA"/>
</dbReference>
<evidence type="ECO:0000256" key="5">
    <source>
        <dbReference type="RuleBase" id="RU003682"/>
    </source>
</evidence>
<feature type="chain" id="PRO_5043012893" description="Fe2OG dioxygenase domain-containing protein" evidence="6">
    <location>
        <begin position="22"/>
        <end position="397"/>
    </location>
</feature>
<keyword evidence="6" id="KW-0732">Signal</keyword>
<dbReference type="Gene3D" id="2.60.120.330">
    <property type="entry name" value="B-lactam Antibiotic, Isopenicillin N Synthase, Chain"/>
    <property type="match status" value="1"/>
</dbReference>
<accession>A0AAP0NMG6</accession>
<comment type="similarity">
    <text evidence="1 5">Belongs to the iron/ascorbate-dependent oxidoreductase family.</text>
</comment>
<dbReference type="FunFam" id="2.60.120.330:FF:000005">
    <property type="entry name" value="1-aminocyclopropane-1-carboxylate oxidase homolog 1"/>
    <property type="match status" value="1"/>
</dbReference>
<dbReference type="InterPro" id="IPR005123">
    <property type="entry name" value="Oxoglu/Fe-dep_dioxygenase_dom"/>
</dbReference>
<evidence type="ECO:0000313" key="9">
    <source>
        <dbReference type="Proteomes" id="UP001417504"/>
    </source>
</evidence>
<feature type="domain" description="Fe2OG dioxygenase" evidence="7">
    <location>
        <begin position="244"/>
        <end position="345"/>
    </location>
</feature>
<dbReference type="SUPFAM" id="SSF51197">
    <property type="entry name" value="Clavaminate synthase-like"/>
    <property type="match status" value="1"/>
</dbReference>
<feature type="signal peptide" evidence="6">
    <location>
        <begin position="1"/>
        <end position="21"/>
    </location>
</feature>
<evidence type="ECO:0000259" key="7">
    <source>
        <dbReference type="PROSITE" id="PS51471"/>
    </source>
</evidence>
<reference evidence="8 9" key="1">
    <citation type="submission" date="2024-01" db="EMBL/GenBank/DDBJ databases">
        <title>Genome assemblies of Stephania.</title>
        <authorList>
            <person name="Yang L."/>
        </authorList>
    </citation>
    <scope>NUCLEOTIDE SEQUENCE [LARGE SCALE GENOMIC DNA]</scope>
    <source>
        <strain evidence="8">QJT</strain>
        <tissue evidence="8">Leaf</tissue>
    </source>
</reference>
<dbReference type="GO" id="GO:0046872">
    <property type="term" value="F:metal ion binding"/>
    <property type="evidence" value="ECO:0007669"/>
    <property type="project" value="UniProtKB-KW"/>
</dbReference>
<dbReference type="Pfam" id="PF14226">
    <property type="entry name" value="DIOX_N"/>
    <property type="match status" value="1"/>
</dbReference>
<dbReference type="InterPro" id="IPR027443">
    <property type="entry name" value="IPNS-like_sf"/>
</dbReference>